<keyword evidence="2" id="KW-0687">Ribonucleoprotein</keyword>
<dbReference type="InterPro" id="IPR020930">
    <property type="entry name" value="Ribosomal_uL5_bac-type"/>
</dbReference>
<keyword evidence="2" id="KW-0689">Ribosomal protein</keyword>
<dbReference type="EMBL" id="VSSQ01068410">
    <property type="protein sequence ID" value="MPN20606.1"/>
    <property type="molecule type" value="Genomic_DNA"/>
</dbReference>
<dbReference type="InterPro" id="IPR020057">
    <property type="entry name" value="Ribosomal_bL25_b-dom"/>
</dbReference>
<comment type="caution">
    <text evidence="2">The sequence shown here is derived from an EMBL/GenBank/DDBJ whole genome shotgun (WGS) entry which is preliminary data.</text>
</comment>
<dbReference type="PANTHER" id="PTHR33284:SF1">
    <property type="entry name" value="RIBOSOMAL PROTEIN L25_GLN-TRNA SYNTHETASE, ANTI-CODON-BINDING DOMAIN-CONTAINING PROTEIN"/>
    <property type="match status" value="1"/>
</dbReference>
<sequence length="92" mass="9972">MEVPFEFTGGQPIGVRKGGIFQQVFHKCSITCLPKHLVSSIQVDIANLDVSQAIHLRDLALEGIEFGVPLDSLVCAVNIPRGKAGETLRESQ</sequence>
<reference evidence="2" key="1">
    <citation type="submission" date="2019-08" db="EMBL/GenBank/DDBJ databases">
        <authorList>
            <person name="Kucharzyk K."/>
            <person name="Murdoch R.W."/>
            <person name="Higgins S."/>
            <person name="Loffler F."/>
        </authorList>
    </citation>
    <scope>NUCLEOTIDE SEQUENCE</scope>
</reference>
<organism evidence="2">
    <name type="scientific">bioreactor metagenome</name>
    <dbReference type="NCBI Taxonomy" id="1076179"/>
    <lineage>
        <taxon>unclassified sequences</taxon>
        <taxon>metagenomes</taxon>
        <taxon>ecological metagenomes</taxon>
    </lineage>
</organism>
<dbReference type="AlphaFoldDB" id="A0A645G394"/>
<dbReference type="GO" id="GO:0006412">
    <property type="term" value="P:translation"/>
    <property type="evidence" value="ECO:0007669"/>
    <property type="project" value="InterPro"/>
</dbReference>
<proteinExistence type="predicted"/>
<dbReference type="Pfam" id="PF14693">
    <property type="entry name" value="Ribosomal_TL5_C"/>
    <property type="match status" value="1"/>
</dbReference>
<dbReference type="PANTHER" id="PTHR33284">
    <property type="entry name" value="RIBOSOMAL PROTEIN L25/GLN-TRNA SYNTHETASE, ANTI-CODON-BINDING DOMAIN-CONTAINING PROTEIN"/>
    <property type="match status" value="1"/>
</dbReference>
<dbReference type="SUPFAM" id="SSF50715">
    <property type="entry name" value="Ribosomal protein L25-like"/>
    <property type="match status" value="1"/>
</dbReference>
<dbReference type="Gene3D" id="2.170.120.20">
    <property type="entry name" value="Ribosomal protein L25, beta domain"/>
    <property type="match status" value="1"/>
</dbReference>
<dbReference type="GO" id="GO:0008097">
    <property type="term" value="F:5S rRNA binding"/>
    <property type="evidence" value="ECO:0007669"/>
    <property type="project" value="TreeGrafter"/>
</dbReference>
<accession>A0A645G394</accession>
<evidence type="ECO:0000259" key="1">
    <source>
        <dbReference type="Pfam" id="PF14693"/>
    </source>
</evidence>
<dbReference type="GO" id="GO:0022625">
    <property type="term" value="C:cytosolic large ribosomal subunit"/>
    <property type="evidence" value="ECO:0007669"/>
    <property type="project" value="TreeGrafter"/>
</dbReference>
<dbReference type="GO" id="GO:0003735">
    <property type="term" value="F:structural constituent of ribosome"/>
    <property type="evidence" value="ECO:0007669"/>
    <property type="project" value="InterPro"/>
</dbReference>
<dbReference type="InterPro" id="IPR011035">
    <property type="entry name" value="Ribosomal_bL25/Gln-tRNA_synth"/>
</dbReference>
<dbReference type="InterPro" id="IPR037121">
    <property type="entry name" value="Ribosomal_bL25_C"/>
</dbReference>
<evidence type="ECO:0000313" key="2">
    <source>
        <dbReference type="EMBL" id="MPN20606.1"/>
    </source>
</evidence>
<gene>
    <name evidence="2" type="primary">rplY_34</name>
    <name evidence="2" type="ORF">SDC9_167985</name>
</gene>
<protein>
    <submittedName>
        <fullName evidence="2">50S ribosomal protein L25</fullName>
    </submittedName>
</protein>
<name>A0A645G394_9ZZZZ</name>
<feature type="domain" description="Large ribosomal subunit protein bL25 beta" evidence="1">
    <location>
        <begin position="1"/>
        <end position="81"/>
    </location>
</feature>